<dbReference type="SUPFAM" id="SSF51735">
    <property type="entry name" value="NAD(P)-binding Rossmann-fold domains"/>
    <property type="match status" value="1"/>
</dbReference>
<reference evidence="3" key="2">
    <citation type="submission" date="2021-04" db="EMBL/GenBank/DDBJ databases">
        <authorList>
            <person name="Liu J."/>
        </authorList>
    </citation>
    <scope>NUCLEOTIDE SEQUENCE</scope>
    <source>
        <strain evidence="3">BAD-6</strain>
    </source>
</reference>
<dbReference type="PANTHER" id="PTHR43377">
    <property type="entry name" value="BILIVERDIN REDUCTASE A"/>
    <property type="match status" value="1"/>
</dbReference>
<dbReference type="EMBL" id="JAGSND010000006">
    <property type="protein sequence ID" value="MBR0598375.1"/>
    <property type="molecule type" value="Genomic_DNA"/>
</dbReference>
<dbReference type="InterPro" id="IPR055170">
    <property type="entry name" value="GFO_IDH_MocA-like_dom"/>
</dbReference>
<dbReference type="InterPro" id="IPR036291">
    <property type="entry name" value="NAD(P)-bd_dom_sf"/>
</dbReference>
<sequence length="323" mass="37455">MLRIGIVGAGGMGTVHRSNYAYMKDCQVMAVVGRTKQDEERAAEWGLPLYDDIDSMLNQEEIDVVDVCTPTFLHKEHVIKSLSRGKHVITEKPIALSASDAKEMFDLAREKGVQLLVGQVLRFYRESQILKQLVEDQRYGKVLDATFERLSACPRWAQGGWLFDKSKSGHLPFDLHIHDLDLMVSLFGKPEEFQFTSCGNNNKDYREQYRFFYRYQDFHVVAEAAWFNADIPFTARWRVYFEHAVVINDGTRLVAYQFDREPLVFDTEERIKIPTGINVPPTGVYLEELEHFTECIRNCRPSERIKEDEIMTVIEILEQISKE</sequence>
<protein>
    <submittedName>
        <fullName evidence="3">Gfo/Idh/MocA family oxidoreductase</fullName>
    </submittedName>
</protein>
<proteinExistence type="predicted"/>
<evidence type="ECO:0000259" key="2">
    <source>
        <dbReference type="Pfam" id="PF22725"/>
    </source>
</evidence>
<evidence type="ECO:0000313" key="3">
    <source>
        <dbReference type="EMBL" id="MBR0598375.1"/>
    </source>
</evidence>
<dbReference type="SUPFAM" id="SSF55347">
    <property type="entry name" value="Glyceraldehyde-3-phosphate dehydrogenase-like, C-terminal domain"/>
    <property type="match status" value="1"/>
</dbReference>
<dbReference type="GO" id="GO:0000166">
    <property type="term" value="F:nucleotide binding"/>
    <property type="evidence" value="ECO:0007669"/>
    <property type="project" value="InterPro"/>
</dbReference>
<evidence type="ECO:0000259" key="1">
    <source>
        <dbReference type="Pfam" id="PF01408"/>
    </source>
</evidence>
<dbReference type="Pfam" id="PF01408">
    <property type="entry name" value="GFO_IDH_MocA"/>
    <property type="match status" value="1"/>
</dbReference>
<dbReference type="Gene3D" id="3.40.50.720">
    <property type="entry name" value="NAD(P)-binding Rossmann-like Domain"/>
    <property type="match status" value="1"/>
</dbReference>
<accession>A0A8J8B3J1</accession>
<organism evidence="3 4">
    <name type="scientific">Sinanaerobacter chloroacetimidivorans</name>
    <dbReference type="NCBI Taxonomy" id="2818044"/>
    <lineage>
        <taxon>Bacteria</taxon>
        <taxon>Bacillati</taxon>
        <taxon>Bacillota</taxon>
        <taxon>Clostridia</taxon>
        <taxon>Peptostreptococcales</taxon>
        <taxon>Anaerovoracaceae</taxon>
        <taxon>Sinanaerobacter</taxon>
    </lineage>
</organism>
<dbReference type="AlphaFoldDB" id="A0A8J8B3J1"/>
<name>A0A8J8B3J1_9FIRM</name>
<dbReference type="Gene3D" id="3.30.360.10">
    <property type="entry name" value="Dihydrodipicolinate Reductase, domain 2"/>
    <property type="match status" value="1"/>
</dbReference>
<dbReference type="Proteomes" id="UP000675664">
    <property type="component" value="Unassembled WGS sequence"/>
</dbReference>
<dbReference type="PANTHER" id="PTHR43377:SF1">
    <property type="entry name" value="BILIVERDIN REDUCTASE A"/>
    <property type="match status" value="1"/>
</dbReference>
<feature type="domain" description="Gfo/Idh/MocA-like oxidoreductase N-terminal" evidence="1">
    <location>
        <begin position="2"/>
        <end position="118"/>
    </location>
</feature>
<dbReference type="RefSeq" id="WP_227018502.1">
    <property type="nucleotide sequence ID" value="NZ_JAGSND010000006.1"/>
</dbReference>
<evidence type="ECO:0000313" key="4">
    <source>
        <dbReference type="Proteomes" id="UP000675664"/>
    </source>
</evidence>
<dbReference type="Pfam" id="PF22725">
    <property type="entry name" value="GFO_IDH_MocA_C3"/>
    <property type="match status" value="1"/>
</dbReference>
<reference evidence="3" key="1">
    <citation type="submission" date="2021-04" db="EMBL/GenBank/DDBJ databases">
        <title>Sinoanaerobacter chloroacetimidivorans sp. nov., an obligate anaerobic bacterium isolated from anaerobic sludge.</title>
        <authorList>
            <person name="Bao Y."/>
        </authorList>
    </citation>
    <scope>NUCLEOTIDE SEQUENCE</scope>
    <source>
        <strain evidence="3">BAD-6</strain>
    </source>
</reference>
<dbReference type="InterPro" id="IPR051450">
    <property type="entry name" value="Gfo/Idh/MocA_Oxidoreductases"/>
</dbReference>
<comment type="caution">
    <text evidence="3">The sequence shown here is derived from an EMBL/GenBank/DDBJ whole genome shotgun (WGS) entry which is preliminary data.</text>
</comment>
<dbReference type="InterPro" id="IPR000683">
    <property type="entry name" value="Gfo/Idh/MocA-like_OxRdtase_N"/>
</dbReference>
<gene>
    <name evidence="3" type="ORF">KCX82_10850</name>
</gene>
<feature type="domain" description="GFO/IDH/MocA-like oxidoreductase" evidence="2">
    <location>
        <begin position="129"/>
        <end position="243"/>
    </location>
</feature>
<keyword evidence="4" id="KW-1185">Reference proteome</keyword>